<name>A0A645F2Y6_9ZZZZ</name>
<comment type="caution">
    <text evidence="1">The sequence shown here is derived from an EMBL/GenBank/DDBJ whole genome shotgun (WGS) entry which is preliminary data.</text>
</comment>
<organism evidence="1">
    <name type="scientific">bioreactor metagenome</name>
    <dbReference type="NCBI Taxonomy" id="1076179"/>
    <lineage>
        <taxon>unclassified sequences</taxon>
        <taxon>metagenomes</taxon>
        <taxon>ecological metagenomes</taxon>
    </lineage>
</organism>
<accession>A0A645F2Y6</accession>
<proteinExistence type="predicted"/>
<protein>
    <submittedName>
        <fullName evidence="1">Uncharacterized protein</fullName>
    </submittedName>
</protein>
<dbReference type="EMBL" id="VSSQ01053894">
    <property type="protein sequence ID" value="MPN07882.1"/>
    <property type="molecule type" value="Genomic_DNA"/>
</dbReference>
<reference evidence="1" key="1">
    <citation type="submission" date="2019-08" db="EMBL/GenBank/DDBJ databases">
        <authorList>
            <person name="Kucharzyk K."/>
            <person name="Murdoch R.W."/>
            <person name="Higgins S."/>
            <person name="Loffler F."/>
        </authorList>
    </citation>
    <scope>NUCLEOTIDE SEQUENCE</scope>
</reference>
<dbReference type="AlphaFoldDB" id="A0A645F2Y6"/>
<gene>
    <name evidence="1" type="ORF">SDC9_155154</name>
</gene>
<evidence type="ECO:0000313" key="1">
    <source>
        <dbReference type="EMBL" id="MPN07882.1"/>
    </source>
</evidence>
<sequence>MPFYTTPFPFQKNKITQADIPAIMAAKENHPHIMERIAHLQDRCYRDPWLRPWLCHFDKLSNAERRNAIIYDMALASLRYEAEQDAAKKDAILDEILYLNERDFDLVKEMFFDINPVGETGVKSCMYPYHEIKRLIHNIRHPEHPDDAIICSGIEALGWLWL</sequence>